<dbReference type="Proteomes" id="UP000740329">
    <property type="component" value="Unassembled WGS sequence"/>
</dbReference>
<dbReference type="Pfam" id="PF01909">
    <property type="entry name" value="NTP_transf_2"/>
    <property type="match status" value="1"/>
</dbReference>
<comment type="catalytic activity">
    <reaction evidence="2">
        <text>O-(5'-adenylyl)-L-tyrosyl-[protein] + ATP = O-[5'-(adenylyl-(5'-&gt;3')-adenylyl)]-L-tyrosyl-[protein] + diphosphate</text>
        <dbReference type="Rhea" id="RHEA:66528"/>
        <dbReference type="Rhea" id="RHEA-COMP:13846"/>
        <dbReference type="Rhea" id="RHEA-COMP:17046"/>
        <dbReference type="ChEBI" id="CHEBI:30616"/>
        <dbReference type="ChEBI" id="CHEBI:33019"/>
        <dbReference type="ChEBI" id="CHEBI:83624"/>
        <dbReference type="ChEBI" id="CHEBI:167160"/>
    </reaction>
</comment>
<dbReference type="SUPFAM" id="SSF46785">
    <property type="entry name" value="Winged helix' DNA-binding domain"/>
    <property type="match status" value="1"/>
</dbReference>
<dbReference type="InterPro" id="IPR036388">
    <property type="entry name" value="WH-like_DNA-bd_sf"/>
</dbReference>
<name>A0A8J7UT22_METVO</name>
<accession>A0A8J7UT22</accession>
<dbReference type="RefSeq" id="WP_209590642.1">
    <property type="nucleotide sequence ID" value="NZ_JAGGMV010000001.1"/>
</dbReference>
<dbReference type="InterPro" id="IPR011991">
    <property type="entry name" value="ArsR-like_HTH"/>
</dbReference>
<organism evidence="5 6">
    <name type="scientific">Methanococcus voltae</name>
    <dbReference type="NCBI Taxonomy" id="2188"/>
    <lineage>
        <taxon>Archaea</taxon>
        <taxon>Methanobacteriati</taxon>
        <taxon>Methanobacteriota</taxon>
        <taxon>Methanomada group</taxon>
        <taxon>Methanococci</taxon>
        <taxon>Methanococcales</taxon>
        <taxon>Methanococcaceae</taxon>
        <taxon>Methanococcus</taxon>
    </lineage>
</organism>
<dbReference type="EMBL" id="JAGGMV010000001">
    <property type="protein sequence ID" value="MBP2201188.1"/>
    <property type="molecule type" value="Genomic_DNA"/>
</dbReference>
<evidence type="ECO:0000256" key="3">
    <source>
        <dbReference type="ARBA" id="ARBA00048696"/>
    </source>
</evidence>
<dbReference type="CDD" id="cd05403">
    <property type="entry name" value="NT_KNTase_like"/>
    <property type="match status" value="1"/>
</dbReference>
<evidence type="ECO:0000313" key="6">
    <source>
        <dbReference type="Proteomes" id="UP000740329"/>
    </source>
</evidence>
<dbReference type="SUPFAM" id="SSF81301">
    <property type="entry name" value="Nucleotidyltransferase"/>
    <property type="match status" value="1"/>
</dbReference>
<evidence type="ECO:0000259" key="4">
    <source>
        <dbReference type="Pfam" id="PF01909"/>
    </source>
</evidence>
<comment type="caution">
    <text evidence="5">The sequence shown here is derived from an EMBL/GenBank/DDBJ whole genome shotgun (WGS) entry which is preliminary data.</text>
</comment>
<gene>
    <name evidence="5" type="ORF">J3E07_000586</name>
</gene>
<dbReference type="GO" id="GO:0070733">
    <property type="term" value="F:AMPylase activity"/>
    <property type="evidence" value="ECO:0007669"/>
    <property type="project" value="UniProtKB-EC"/>
</dbReference>
<evidence type="ECO:0000256" key="2">
    <source>
        <dbReference type="ARBA" id="ARBA00047518"/>
    </source>
</evidence>
<dbReference type="Gene3D" id="3.30.460.10">
    <property type="entry name" value="Beta Polymerase, domain 2"/>
    <property type="match status" value="1"/>
</dbReference>
<feature type="domain" description="Polymerase nucleotidyl transferase" evidence="4">
    <location>
        <begin position="104"/>
        <end position="160"/>
    </location>
</feature>
<reference evidence="5" key="1">
    <citation type="submission" date="2021-03" db="EMBL/GenBank/DDBJ databases">
        <title>Genomic Encyclopedia of Type Strains, Phase IV (KMG-V): Genome sequencing to study the core and pangenomes of soil and plant-associated prokaryotes.</title>
        <authorList>
            <person name="Whitman W."/>
        </authorList>
    </citation>
    <scope>NUCLEOTIDE SEQUENCE</scope>
    <source>
        <strain evidence="5">C4</strain>
    </source>
</reference>
<dbReference type="InterPro" id="IPR043519">
    <property type="entry name" value="NT_sf"/>
</dbReference>
<proteinExistence type="predicted"/>
<dbReference type="Gene3D" id="1.10.10.10">
    <property type="entry name" value="Winged helix-like DNA-binding domain superfamily/Winged helix DNA-binding domain"/>
    <property type="match status" value="1"/>
</dbReference>
<evidence type="ECO:0000313" key="5">
    <source>
        <dbReference type="EMBL" id="MBP2201188.1"/>
    </source>
</evidence>
<sequence length="224" mass="26480">MKAVDKIYWAYYNQKYKKSGDFGFEKDQVYYFSELRELTGLSHSSLQNSLSKMEKDGFIEKIKEKSNTYYKLTNNKFSYLKFIGFDIYKFEKLNRNVKMPLKRFMEECPKSIDFIILFGSASRGGEQRGSDIDLLVVLSSFENKAIQKLYDDEMRSLIEKAKRKANSKSLYPLSIFYTDYDNYIKYTHYTTDTSVKTDNIDYLLEQAKKTGFPIMGHQKYYGIF</sequence>
<comment type="catalytic activity">
    <reaction evidence="3">
        <text>L-tyrosyl-[protein] + ATP = O-(5'-adenylyl)-L-tyrosyl-[protein] + diphosphate</text>
        <dbReference type="Rhea" id="RHEA:54288"/>
        <dbReference type="Rhea" id="RHEA-COMP:10136"/>
        <dbReference type="Rhea" id="RHEA-COMP:13846"/>
        <dbReference type="ChEBI" id="CHEBI:30616"/>
        <dbReference type="ChEBI" id="CHEBI:33019"/>
        <dbReference type="ChEBI" id="CHEBI:46858"/>
        <dbReference type="ChEBI" id="CHEBI:83624"/>
        <dbReference type="EC" id="2.7.7.108"/>
    </reaction>
</comment>
<evidence type="ECO:0000256" key="1">
    <source>
        <dbReference type="ARBA" id="ARBA00034531"/>
    </source>
</evidence>
<dbReference type="InterPro" id="IPR002934">
    <property type="entry name" value="Polymerase_NTP_transf_dom"/>
</dbReference>
<dbReference type="EC" id="2.7.7.108" evidence="1"/>
<dbReference type="CDD" id="cd00090">
    <property type="entry name" value="HTH_ARSR"/>
    <property type="match status" value="1"/>
</dbReference>
<protein>
    <recommendedName>
        <fullName evidence="1">protein adenylyltransferase</fullName>
        <ecNumber evidence="1">2.7.7.108</ecNumber>
    </recommendedName>
</protein>
<dbReference type="InterPro" id="IPR036390">
    <property type="entry name" value="WH_DNA-bd_sf"/>
</dbReference>
<dbReference type="AlphaFoldDB" id="A0A8J7UT22"/>